<reference evidence="1" key="1">
    <citation type="submission" date="2013-10" db="EMBL/GenBank/DDBJ databases">
        <title>Genomic analysis of the causative agents of coccidiosis in chickens.</title>
        <authorList>
            <person name="Reid A.J."/>
            <person name="Blake D."/>
            <person name="Billington K."/>
            <person name="Browne H."/>
            <person name="Dunn M."/>
            <person name="Hung S."/>
            <person name="Kawahara F."/>
            <person name="Miranda-Saavedra D."/>
            <person name="Mourier T."/>
            <person name="Nagra H."/>
            <person name="Otto T.D."/>
            <person name="Rawlings N."/>
            <person name="Sanchez A."/>
            <person name="Sanders M."/>
            <person name="Subramaniam C."/>
            <person name="Tay Y."/>
            <person name="Dear P."/>
            <person name="Doerig C."/>
            <person name="Gruber A."/>
            <person name="Parkinson J."/>
            <person name="Shirley M."/>
            <person name="Wan K.L."/>
            <person name="Berriman M."/>
            <person name="Tomley F."/>
            <person name="Pain A."/>
        </authorList>
    </citation>
    <scope>NUCLEOTIDE SEQUENCE [LARGE SCALE GENOMIC DNA]</scope>
    <source>
        <strain evidence="1">Houghton</strain>
    </source>
</reference>
<dbReference type="RefSeq" id="XP_013233290.1">
    <property type="nucleotide sequence ID" value="XM_013377836.1"/>
</dbReference>
<dbReference type="Proteomes" id="UP000030747">
    <property type="component" value="Unassembled WGS sequence"/>
</dbReference>
<protein>
    <submittedName>
        <fullName evidence="1">Uncharacterized protein</fullName>
    </submittedName>
</protein>
<organism evidence="1 2">
    <name type="scientific">Eimeria tenella</name>
    <name type="common">Coccidian parasite</name>
    <dbReference type="NCBI Taxonomy" id="5802"/>
    <lineage>
        <taxon>Eukaryota</taxon>
        <taxon>Sar</taxon>
        <taxon>Alveolata</taxon>
        <taxon>Apicomplexa</taxon>
        <taxon>Conoidasida</taxon>
        <taxon>Coccidia</taxon>
        <taxon>Eucoccidiorida</taxon>
        <taxon>Eimeriorina</taxon>
        <taxon>Eimeriidae</taxon>
        <taxon>Eimeria</taxon>
    </lineage>
</organism>
<dbReference type="EMBL" id="HG675723">
    <property type="protein sequence ID" value="CDJ42540.1"/>
    <property type="molecule type" value="Genomic_DNA"/>
</dbReference>
<evidence type="ECO:0000313" key="2">
    <source>
        <dbReference type="Proteomes" id="UP000030747"/>
    </source>
</evidence>
<dbReference type="AlphaFoldDB" id="U6L452"/>
<proteinExistence type="predicted"/>
<accession>U6L452</accession>
<reference evidence="1" key="2">
    <citation type="submission" date="2013-10" db="EMBL/GenBank/DDBJ databases">
        <authorList>
            <person name="Aslett M."/>
        </authorList>
    </citation>
    <scope>NUCLEOTIDE SEQUENCE [LARGE SCALE GENOMIC DNA]</scope>
    <source>
        <strain evidence="1">Houghton</strain>
    </source>
</reference>
<sequence length="430" mass="46913">MRCLNSRSSSADFPQQQQQLQQLLQQQLQQQLQQRPRWLLLQEPESPTDFVPQTAAAAAAAATATTAERQIRLSVRQQLLRRHKWRWAGIPVAAAAAAAAARKAASATWWLSCFIKCIGLLCCDRRLRPRREAKTLMSCNFELQNKRNWMPLLPEPMEFDESQQREAVAAYETTRAAATAAAAPGADEAATAEAAEAAAAAAAAQALQVWGADATRVALLPPIGSVSPRLSELHFTAADTAAAAAEVEQQLQASLQQLLQQHYSEAPVFSASSRSSSSSSSNRWVQQQLLFAAEPHEAVYEVLSSYEEARCTNSWSRLLPGQCEASTAAAAATAAAATAATTEHMLQEALRLAVASCFPGRPLRGLVLHFKELDANKLLQQLLHAKIFDQQQQQQQQQQQSVTCCVCLVLRLFSYPCGLYSGWLFAAALD</sequence>
<dbReference type="VEuPathDB" id="ToxoDB:ETH_00033275"/>
<evidence type="ECO:0000313" key="1">
    <source>
        <dbReference type="EMBL" id="CDJ42540.1"/>
    </source>
</evidence>
<dbReference type="VEuPathDB" id="ToxoDB:ETH2_1418600"/>
<name>U6L452_EIMTE</name>
<gene>
    <name evidence="1" type="ORF">ETH_00033275</name>
</gene>
<dbReference type="GeneID" id="25255721"/>
<keyword evidence="2" id="KW-1185">Reference proteome</keyword>